<evidence type="ECO:0000256" key="1">
    <source>
        <dbReference type="ARBA" id="ARBA00004651"/>
    </source>
</evidence>
<name>A0ABU5VZJ4_9BACT</name>
<dbReference type="Proteomes" id="UP001302274">
    <property type="component" value="Unassembled WGS sequence"/>
</dbReference>
<reference evidence="8 9" key="1">
    <citation type="submission" date="2023-11" db="EMBL/GenBank/DDBJ databases">
        <title>A Novel Polar Bacteriovorax (B. antarcticus) Isolated from the Biocrust in Antarctica.</title>
        <authorList>
            <person name="Mun W."/>
            <person name="Choi S.Y."/>
            <person name="Mitchell R.J."/>
        </authorList>
    </citation>
    <scope>NUCLEOTIDE SEQUENCE [LARGE SCALE GENOMIC DNA]</scope>
    <source>
        <strain evidence="8 9">PP10</strain>
    </source>
</reference>
<dbReference type="RefSeq" id="WP_323578229.1">
    <property type="nucleotide sequence ID" value="NZ_JAYGJQ010000002.1"/>
</dbReference>
<organism evidence="8 9">
    <name type="scientific">Bacteriovorax antarcticus</name>
    <dbReference type="NCBI Taxonomy" id="3088717"/>
    <lineage>
        <taxon>Bacteria</taxon>
        <taxon>Pseudomonadati</taxon>
        <taxon>Bdellovibrionota</taxon>
        <taxon>Bacteriovoracia</taxon>
        <taxon>Bacteriovoracales</taxon>
        <taxon>Bacteriovoracaceae</taxon>
        <taxon>Bacteriovorax</taxon>
    </lineage>
</organism>
<gene>
    <name evidence="8" type="ORF">SHI21_17375</name>
</gene>
<keyword evidence="5 7" id="KW-1133">Transmembrane helix</keyword>
<dbReference type="PANTHER" id="PTHR30106:SF1">
    <property type="entry name" value="UPF0324 MEMBRANE PROTEIN FN0533"/>
    <property type="match status" value="1"/>
</dbReference>
<feature type="transmembrane region" description="Helical" evidence="7">
    <location>
        <begin position="201"/>
        <end position="219"/>
    </location>
</feature>
<evidence type="ECO:0000256" key="7">
    <source>
        <dbReference type="SAM" id="Phobius"/>
    </source>
</evidence>
<accession>A0ABU5VZJ4</accession>
<feature type="transmembrane region" description="Helical" evidence="7">
    <location>
        <begin position="135"/>
        <end position="155"/>
    </location>
</feature>
<keyword evidence="3" id="KW-1003">Cell membrane</keyword>
<evidence type="ECO:0000256" key="5">
    <source>
        <dbReference type="ARBA" id="ARBA00022989"/>
    </source>
</evidence>
<proteinExistence type="inferred from homology"/>
<dbReference type="EMBL" id="JAYGJQ010000002">
    <property type="protein sequence ID" value="MEA9358007.1"/>
    <property type="molecule type" value="Genomic_DNA"/>
</dbReference>
<comment type="similarity">
    <text evidence="2">Belongs to the UPF0324 family.</text>
</comment>
<evidence type="ECO:0000313" key="8">
    <source>
        <dbReference type="EMBL" id="MEA9358007.1"/>
    </source>
</evidence>
<keyword evidence="4 7" id="KW-0812">Transmembrane</keyword>
<evidence type="ECO:0000256" key="4">
    <source>
        <dbReference type="ARBA" id="ARBA00022692"/>
    </source>
</evidence>
<feature type="transmembrane region" description="Helical" evidence="7">
    <location>
        <begin position="77"/>
        <end position="96"/>
    </location>
</feature>
<dbReference type="PANTHER" id="PTHR30106">
    <property type="entry name" value="INNER MEMBRANE PROTEIN YEIH-RELATED"/>
    <property type="match status" value="1"/>
</dbReference>
<evidence type="ECO:0000313" key="9">
    <source>
        <dbReference type="Proteomes" id="UP001302274"/>
    </source>
</evidence>
<comment type="subcellular location">
    <subcellularLocation>
        <location evidence="1">Cell membrane</location>
        <topology evidence="1">Multi-pass membrane protein</topology>
    </subcellularLocation>
</comment>
<feature type="transmembrane region" description="Helical" evidence="7">
    <location>
        <begin position="286"/>
        <end position="308"/>
    </location>
</feature>
<feature type="transmembrane region" description="Helical" evidence="7">
    <location>
        <begin position="256"/>
        <end position="274"/>
    </location>
</feature>
<feature type="transmembrane region" description="Helical" evidence="7">
    <location>
        <begin position="167"/>
        <end position="189"/>
    </location>
</feature>
<evidence type="ECO:0000256" key="3">
    <source>
        <dbReference type="ARBA" id="ARBA00022475"/>
    </source>
</evidence>
<dbReference type="InterPro" id="IPR018383">
    <property type="entry name" value="UPF0324_pro"/>
</dbReference>
<keyword evidence="9" id="KW-1185">Reference proteome</keyword>
<sequence length="309" mass="32959">MKNQAAKVLFFLLVLFCLSPYGSSALALLAGIILASTLGNPFQEFTKKHTSTLLQISVVGLGAGMNLKVVGVVGVQGIGYTVTGIAFTAIIGYLLTKLLKTPATLSMLITIGTGICGGSAIAATGPILKADHEEMSISLGVVFILNALALFIFPPIGHALSLDQHQFGLWSALAIHDTSSVVGAAMQYGKEALELATTVKLARALWIIPVSLLLAFFMKSKSKIKMPWFIFGFILVAALVTWIPELSSIGHSVSDFAKKLLVLTLFFIGMNLNVKSIKQVGLKPLLLGVFLWIIVGSSTLLAIKLNWIF</sequence>
<protein>
    <submittedName>
        <fullName evidence="8">Sulfate exporter family transporter</fullName>
    </submittedName>
</protein>
<comment type="caution">
    <text evidence="8">The sequence shown here is derived from an EMBL/GenBank/DDBJ whole genome shotgun (WGS) entry which is preliminary data.</text>
</comment>
<keyword evidence="6 7" id="KW-0472">Membrane</keyword>
<feature type="transmembrane region" description="Helical" evidence="7">
    <location>
        <begin position="226"/>
        <end position="244"/>
    </location>
</feature>
<dbReference type="Pfam" id="PF03601">
    <property type="entry name" value="Cons_hypoth698"/>
    <property type="match status" value="1"/>
</dbReference>
<feature type="transmembrane region" description="Helical" evidence="7">
    <location>
        <begin position="103"/>
        <end position="123"/>
    </location>
</feature>
<evidence type="ECO:0000256" key="6">
    <source>
        <dbReference type="ARBA" id="ARBA00023136"/>
    </source>
</evidence>
<evidence type="ECO:0000256" key="2">
    <source>
        <dbReference type="ARBA" id="ARBA00007977"/>
    </source>
</evidence>